<dbReference type="InterPro" id="IPR029063">
    <property type="entry name" value="SAM-dependent_MTases_sf"/>
</dbReference>
<keyword evidence="2" id="KW-0808">Transferase</keyword>
<dbReference type="EMBL" id="JADOTZ010000001">
    <property type="protein sequence ID" value="MBG6085459.1"/>
    <property type="molecule type" value="Genomic_DNA"/>
</dbReference>
<dbReference type="Pfam" id="PF18096">
    <property type="entry name" value="Thump_like"/>
    <property type="match status" value="1"/>
</dbReference>
<dbReference type="GO" id="GO:0032259">
    <property type="term" value="P:methylation"/>
    <property type="evidence" value="ECO:0007669"/>
    <property type="project" value="UniProtKB-KW"/>
</dbReference>
<comment type="caution">
    <text evidence="2">The sequence shown here is derived from an EMBL/GenBank/DDBJ whole genome shotgun (WGS) entry which is preliminary data.</text>
</comment>
<keyword evidence="2" id="KW-0489">Methyltransferase</keyword>
<dbReference type="RefSeq" id="WP_196836642.1">
    <property type="nucleotide sequence ID" value="NZ_JADOTZ010000001.1"/>
</dbReference>
<organism evidence="2 3">
    <name type="scientific">Zhihengliuella flava</name>
    <dbReference type="NCBI Taxonomy" id="1285193"/>
    <lineage>
        <taxon>Bacteria</taxon>
        <taxon>Bacillati</taxon>
        <taxon>Actinomycetota</taxon>
        <taxon>Actinomycetes</taxon>
        <taxon>Micrococcales</taxon>
        <taxon>Micrococcaceae</taxon>
        <taxon>Zhihengliuella</taxon>
    </lineage>
</organism>
<feature type="domain" description="THUMP-like" evidence="1">
    <location>
        <begin position="339"/>
        <end position="414"/>
    </location>
</feature>
<dbReference type="Proteomes" id="UP000625033">
    <property type="component" value="Unassembled WGS sequence"/>
</dbReference>
<protein>
    <submittedName>
        <fullName evidence="2">SAM-dependent methyltransferase</fullName>
    </submittedName>
</protein>
<evidence type="ECO:0000313" key="3">
    <source>
        <dbReference type="Proteomes" id="UP000625033"/>
    </source>
</evidence>
<sequence>MATTDRADANQHVEDLSPVLTPEGFGLLESLPADAATTEEATLQTNLALRKAGHAPEVVTAVVHQARLRALAETKFGPFAEHMLLTRAGLEQATRVSVAALHAQRFVRAGLQRVADLGCGLGADAMAMAALDVDVTAVELDETTAAAATVNLMPWPNARVVNADATEFDLTEYDAAWLDPARRTTSSSGTARVFDPEAFSPPLSFVERLADGGLPVGVKLGPSLPHASIPAGCEAQWVSVEGSVTEAALWFGALKRTGVARAALVLGGGGAAELTSDSPDDAAAEPAATSEIREYLYEPDGAVIRAGLVSKAREQVGGRLLDPHIAYFTADVAHETPFARAYKVLEVMPYNVKGLKRWVKEQGIGVLDIKKRGLDVTPEELRRILLAGVGKKSRRKATLILTRLGETRVAVHVDPVQG</sequence>
<proteinExistence type="predicted"/>
<name>A0A931GMI6_9MICC</name>
<dbReference type="CDD" id="cd02440">
    <property type="entry name" value="AdoMet_MTases"/>
    <property type="match status" value="1"/>
</dbReference>
<gene>
    <name evidence="2" type="ORF">IW252_002226</name>
</gene>
<dbReference type="AlphaFoldDB" id="A0A931GMI6"/>
<dbReference type="SUPFAM" id="SSF53335">
    <property type="entry name" value="S-adenosyl-L-methionine-dependent methyltransferases"/>
    <property type="match status" value="1"/>
</dbReference>
<evidence type="ECO:0000259" key="1">
    <source>
        <dbReference type="Pfam" id="PF18096"/>
    </source>
</evidence>
<dbReference type="Gene3D" id="3.40.50.150">
    <property type="entry name" value="Vaccinia Virus protein VP39"/>
    <property type="match status" value="1"/>
</dbReference>
<dbReference type="InterPro" id="IPR041497">
    <property type="entry name" value="Thump-like"/>
</dbReference>
<dbReference type="GO" id="GO:0008168">
    <property type="term" value="F:methyltransferase activity"/>
    <property type="evidence" value="ECO:0007669"/>
    <property type="project" value="UniProtKB-KW"/>
</dbReference>
<keyword evidence="3" id="KW-1185">Reference proteome</keyword>
<accession>A0A931GMI6</accession>
<reference evidence="2" key="1">
    <citation type="submission" date="2020-11" db="EMBL/GenBank/DDBJ databases">
        <title>Sequencing the genomes of 1000 actinobacteria strains.</title>
        <authorList>
            <person name="Klenk H.-P."/>
        </authorList>
    </citation>
    <scope>NUCLEOTIDE SEQUENCE</scope>
    <source>
        <strain evidence="2">DSM 26152</strain>
    </source>
</reference>
<evidence type="ECO:0000313" key="2">
    <source>
        <dbReference type="EMBL" id="MBG6085459.1"/>
    </source>
</evidence>